<evidence type="ECO:0000313" key="14">
    <source>
        <dbReference type="Proteomes" id="UP001500618"/>
    </source>
</evidence>
<feature type="transmembrane region" description="Helical" evidence="12">
    <location>
        <begin position="205"/>
        <end position="229"/>
    </location>
</feature>
<keyword evidence="10" id="KW-1015">Disulfide bond</keyword>
<feature type="transmembrane region" description="Helical" evidence="12">
    <location>
        <begin position="96"/>
        <end position="119"/>
    </location>
</feature>
<feature type="transmembrane region" description="Helical" evidence="12">
    <location>
        <begin position="166"/>
        <end position="185"/>
    </location>
</feature>
<evidence type="ECO:0000256" key="8">
    <source>
        <dbReference type="ARBA" id="ARBA00023133"/>
    </source>
</evidence>
<dbReference type="PANTHER" id="PTHR35457:SF1">
    <property type="entry name" value="HEME A SYNTHASE"/>
    <property type="match status" value="1"/>
</dbReference>
<keyword evidence="8" id="KW-0350">Heme biosynthesis</keyword>
<gene>
    <name evidence="13" type="ORF">GCM10009765_71570</name>
</gene>
<name>A0ABN2IV47_9ACTN</name>
<evidence type="ECO:0000256" key="9">
    <source>
        <dbReference type="ARBA" id="ARBA00023136"/>
    </source>
</evidence>
<keyword evidence="14" id="KW-1185">Reference proteome</keyword>
<keyword evidence="2" id="KW-1003">Cell membrane</keyword>
<dbReference type="Pfam" id="PF02628">
    <property type="entry name" value="COX15-CtaA"/>
    <property type="match status" value="1"/>
</dbReference>
<comment type="subcellular location">
    <subcellularLocation>
        <location evidence="1">Membrane</location>
        <topology evidence="1">Multi-pass membrane protein</topology>
    </subcellularLocation>
</comment>
<comment type="caution">
    <text evidence="13">The sequence shown here is derived from an EMBL/GenBank/DDBJ whole genome shotgun (WGS) entry which is preliminary data.</text>
</comment>
<feature type="transmembrane region" description="Helical" evidence="12">
    <location>
        <begin position="241"/>
        <end position="260"/>
    </location>
</feature>
<accession>A0ABN2IV47</accession>
<organism evidence="13 14">
    <name type="scientific">Fodinicola feengrottensis</name>
    <dbReference type="NCBI Taxonomy" id="435914"/>
    <lineage>
        <taxon>Bacteria</taxon>
        <taxon>Bacillati</taxon>
        <taxon>Actinomycetota</taxon>
        <taxon>Actinomycetes</taxon>
        <taxon>Mycobacteriales</taxon>
        <taxon>Fodinicola</taxon>
    </lineage>
</organism>
<feature type="transmembrane region" description="Helical" evidence="12">
    <location>
        <begin position="266"/>
        <end position="284"/>
    </location>
</feature>
<evidence type="ECO:0000256" key="2">
    <source>
        <dbReference type="ARBA" id="ARBA00022475"/>
    </source>
</evidence>
<evidence type="ECO:0000256" key="1">
    <source>
        <dbReference type="ARBA" id="ARBA00004141"/>
    </source>
</evidence>
<proteinExistence type="predicted"/>
<evidence type="ECO:0000256" key="12">
    <source>
        <dbReference type="SAM" id="Phobius"/>
    </source>
</evidence>
<evidence type="ECO:0000256" key="6">
    <source>
        <dbReference type="ARBA" id="ARBA00023002"/>
    </source>
</evidence>
<dbReference type="RefSeq" id="WP_344314566.1">
    <property type="nucleotide sequence ID" value="NZ_BAAANY010000038.1"/>
</dbReference>
<feature type="transmembrane region" description="Helical" evidence="12">
    <location>
        <begin position="12"/>
        <end position="32"/>
    </location>
</feature>
<keyword evidence="5 12" id="KW-1133">Transmembrane helix</keyword>
<protein>
    <submittedName>
        <fullName evidence="13">COX15/CtaA family protein</fullName>
    </submittedName>
</protein>
<dbReference type="PANTHER" id="PTHR35457">
    <property type="entry name" value="HEME A SYNTHASE"/>
    <property type="match status" value="1"/>
</dbReference>
<reference evidence="13 14" key="1">
    <citation type="journal article" date="2019" name="Int. J. Syst. Evol. Microbiol.">
        <title>The Global Catalogue of Microorganisms (GCM) 10K type strain sequencing project: providing services to taxonomists for standard genome sequencing and annotation.</title>
        <authorList>
            <consortium name="The Broad Institute Genomics Platform"/>
            <consortium name="The Broad Institute Genome Sequencing Center for Infectious Disease"/>
            <person name="Wu L."/>
            <person name="Ma J."/>
        </authorList>
    </citation>
    <scope>NUCLEOTIDE SEQUENCE [LARGE SCALE GENOMIC DNA]</scope>
    <source>
        <strain evidence="13 14">JCM 14718</strain>
    </source>
</reference>
<feature type="transmembrane region" description="Helical" evidence="12">
    <location>
        <begin position="125"/>
        <end position="145"/>
    </location>
</feature>
<dbReference type="Proteomes" id="UP001500618">
    <property type="component" value="Unassembled WGS sequence"/>
</dbReference>
<comment type="pathway">
    <text evidence="11">Porphyrin-containing compound metabolism.</text>
</comment>
<keyword evidence="4" id="KW-0479">Metal-binding</keyword>
<dbReference type="InterPro" id="IPR003780">
    <property type="entry name" value="COX15/CtaA_fam"/>
</dbReference>
<keyword evidence="9 12" id="KW-0472">Membrane</keyword>
<evidence type="ECO:0000256" key="4">
    <source>
        <dbReference type="ARBA" id="ARBA00022723"/>
    </source>
</evidence>
<dbReference type="InterPro" id="IPR050450">
    <property type="entry name" value="COX15/CtaA_HemeA_synthase"/>
</dbReference>
<evidence type="ECO:0000256" key="10">
    <source>
        <dbReference type="ARBA" id="ARBA00023157"/>
    </source>
</evidence>
<evidence type="ECO:0000256" key="5">
    <source>
        <dbReference type="ARBA" id="ARBA00022989"/>
    </source>
</evidence>
<evidence type="ECO:0000256" key="7">
    <source>
        <dbReference type="ARBA" id="ARBA00023004"/>
    </source>
</evidence>
<evidence type="ECO:0000256" key="3">
    <source>
        <dbReference type="ARBA" id="ARBA00022692"/>
    </source>
</evidence>
<feature type="transmembrane region" description="Helical" evidence="12">
    <location>
        <begin position="70"/>
        <end position="89"/>
    </location>
</feature>
<evidence type="ECO:0000256" key="11">
    <source>
        <dbReference type="ARBA" id="ARBA00023444"/>
    </source>
</evidence>
<sequence>MSDSHRLRRPLIWVALAALVSNAFIVVTGATVRLTGSGLGCPTWPKCGDGSYVPTAEYGIHGIIEFTNRMLVFADVAIPLIAFGLAWLARPRRKPLIALSVVLVGGILLNAVMGGLTVLSGLNPWVVAAHFLPSPALVVVAYVFWVRSREAGDGPIQWLGAQPFRILAWLLILSAGLTVVIGTVVTGSGPHAGDATAVRTGLDPAIVSMVHADSAILLVGLTIAALVAFAAGKAPKAATKAIAVLFIVELAQIAIGYTQYFTHLPIVLVAVHVTGAIVLWISALRPLFALRRRGLDVPPAVETEVPVELAADRV</sequence>
<keyword evidence="3 12" id="KW-0812">Transmembrane</keyword>
<keyword evidence="6" id="KW-0560">Oxidoreductase</keyword>
<dbReference type="EMBL" id="BAAANY010000038">
    <property type="protein sequence ID" value="GAA1712149.1"/>
    <property type="molecule type" value="Genomic_DNA"/>
</dbReference>
<evidence type="ECO:0000313" key="13">
    <source>
        <dbReference type="EMBL" id="GAA1712149.1"/>
    </source>
</evidence>
<keyword evidence="7" id="KW-0408">Iron</keyword>